<dbReference type="EMBL" id="JAVYJV010000024">
    <property type="protein sequence ID" value="KAK4338039.1"/>
    <property type="molecule type" value="Genomic_DNA"/>
</dbReference>
<keyword evidence="1" id="KW-0175">Coiled coil</keyword>
<reference evidence="3" key="1">
    <citation type="submission" date="2023-12" db="EMBL/GenBank/DDBJ databases">
        <title>Genome assembly of Anisodus tanguticus.</title>
        <authorList>
            <person name="Wang Y.-J."/>
        </authorList>
    </citation>
    <scope>NUCLEOTIDE SEQUENCE</scope>
    <source>
        <strain evidence="3">KB-2021</strain>
        <tissue evidence="3">Leaf</tissue>
    </source>
</reference>
<feature type="coiled-coil region" evidence="1">
    <location>
        <begin position="169"/>
        <end position="230"/>
    </location>
</feature>
<feature type="domain" description="Putative plant transposon protein" evidence="2">
    <location>
        <begin position="13"/>
        <end position="160"/>
    </location>
</feature>
<comment type="caution">
    <text evidence="3">The sequence shown here is derived from an EMBL/GenBank/DDBJ whole genome shotgun (WGS) entry which is preliminary data.</text>
</comment>
<sequence length="246" mass="27293">MDSSLCPTGTSRVAEFYANFSYTDDCTLVLSVNGTYFELDELKLGEILEVPTDGMKTLSGKASDAFKNVIVKREGSATRARLFKKELKPEYQLLFVLVNKVVLPRAEGRSIASIADQVLLEALSTFTPISLSALMIEHIIKVINAREGRHGLSYGFLLTKAQEMSTAEIQRLKAENALLIVQLAEKAQEPGSHGELEAANAENEKLLAKNEKLRQKVDELRDEMLQDLRTSNERVDRLLKALALAP</sequence>
<evidence type="ECO:0000313" key="4">
    <source>
        <dbReference type="Proteomes" id="UP001291623"/>
    </source>
</evidence>
<gene>
    <name evidence="3" type="ORF">RND71_042526</name>
</gene>
<accession>A0AAE1QQC9</accession>
<dbReference type="InterPro" id="IPR046796">
    <property type="entry name" value="Transposase_32_dom"/>
</dbReference>
<dbReference type="Pfam" id="PF20167">
    <property type="entry name" value="Transposase_32"/>
    <property type="match status" value="1"/>
</dbReference>
<evidence type="ECO:0000256" key="1">
    <source>
        <dbReference type="SAM" id="Coils"/>
    </source>
</evidence>
<organism evidence="3 4">
    <name type="scientific">Anisodus tanguticus</name>
    <dbReference type="NCBI Taxonomy" id="243964"/>
    <lineage>
        <taxon>Eukaryota</taxon>
        <taxon>Viridiplantae</taxon>
        <taxon>Streptophyta</taxon>
        <taxon>Embryophyta</taxon>
        <taxon>Tracheophyta</taxon>
        <taxon>Spermatophyta</taxon>
        <taxon>Magnoliopsida</taxon>
        <taxon>eudicotyledons</taxon>
        <taxon>Gunneridae</taxon>
        <taxon>Pentapetalae</taxon>
        <taxon>asterids</taxon>
        <taxon>lamiids</taxon>
        <taxon>Solanales</taxon>
        <taxon>Solanaceae</taxon>
        <taxon>Solanoideae</taxon>
        <taxon>Hyoscyameae</taxon>
        <taxon>Anisodus</taxon>
    </lineage>
</organism>
<keyword evidence="4" id="KW-1185">Reference proteome</keyword>
<dbReference type="Proteomes" id="UP001291623">
    <property type="component" value="Unassembled WGS sequence"/>
</dbReference>
<proteinExistence type="predicted"/>
<protein>
    <recommendedName>
        <fullName evidence="2">Putative plant transposon protein domain-containing protein</fullName>
    </recommendedName>
</protein>
<evidence type="ECO:0000259" key="2">
    <source>
        <dbReference type="Pfam" id="PF20167"/>
    </source>
</evidence>
<dbReference type="AlphaFoldDB" id="A0AAE1QQC9"/>
<name>A0AAE1QQC9_9SOLA</name>
<evidence type="ECO:0000313" key="3">
    <source>
        <dbReference type="EMBL" id="KAK4338039.1"/>
    </source>
</evidence>